<dbReference type="GO" id="GO:0048476">
    <property type="term" value="C:Holliday junction resolvase complex"/>
    <property type="evidence" value="ECO:0007669"/>
    <property type="project" value="InterPro"/>
</dbReference>
<evidence type="ECO:0000256" key="10">
    <source>
        <dbReference type="ARBA" id="ARBA00023172"/>
    </source>
</evidence>
<dbReference type="GO" id="GO:0008821">
    <property type="term" value="F:crossover junction DNA endonuclease activity"/>
    <property type="evidence" value="ECO:0007669"/>
    <property type="project" value="TreeGrafter"/>
</dbReference>
<dbReference type="EMBL" id="OOIN01000013">
    <property type="protein sequence ID" value="SPO26271.1"/>
    <property type="molecule type" value="Genomic_DNA"/>
</dbReference>
<keyword evidence="13" id="KW-0469">Meiosis</keyword>
<dbReference type="GO" id="GO:0046872">
    <property type="term" value="F:metal ion binding"/>
    <property type="evidence" value="ECO:0007669"/>
    <property type="project" value="UniProtKB-KW"/>
</dbReference>
<name>A0A5C3E9L2_9BASI</name>
<feature type="compositionally biased region" description="Polar residues" evidence="14">
    <location>
        <begin position="139"/>
        <end position="149"/>
    </location>
</feature>
<dbReference type="Pfam" id="PF21292">
    <property type="entry name" value="EME1-MUS81_C"/>
    <property type="match status" value="1"/>
</dbReference>
<comment type="cofactor">
    <cofactor evidence="1">
        <name>Mg(2+)</name>
        <dbReference type="ChEBI" id="CHEBI:18420"/>
    </cofactor>
</comment>
<feature type="compositionally biased region" description="Polar residues" evidence="14">
    <location>
        <begin position="651"/>
        <end position="661"/>
    </location>
</feature>
<accession>A0A5C3E9L2</accession>
<dbReference type="Proteomes" id="UP000324022">
    <property type="component" value="Unassembled WGS sequence"/>
</dbReference>
<keyword evidence="6" id="KW-0255">Endonuclease</keyword>
<feature type="region of interest" description="Disordered" evidence="14">
    <location>
        <begin position="133"/>
        <end position="184"/>
    </location>
</feature>
<evidence type="ECO:0000256" key="6">
    <source>
        <dbReference type="ARBA" id="ARBA00022759"/>
    </source>
</evidence>
<dbReference type="PANTHER" id="PTHR21077">
    <property type="entry name" value="EME1 PROTEIN"/>
    <property type="match status" value="1"/>
</dbReference>
<reference evidence="16 17" key="1">
    <citation type="submission" date="2018-03" db="EMBL/GenBank/DDBJ databases">
        <authorList>
            <person name="Guldener U."/>
        </authorList>
    </citation>
    <scope>NUCLEOTIDE SEQUENCE [LARGE SCALE GENOMIC DNA]</scope>
    <source>
        <strain evidence="16 17">NBRC100155</strain>
    </source>
</reference>
<evidence type="ECO:0000256" key="11">
    <source>
        <dbReference type="ARBA" id="ARBA00023204"/>
    </source>
</evidence>
<comment type="subcellular location">
    <subcellularLocation>
        <location evidence="2">Nucleus</location>
    </subcellularLocation>
</comment>
<organism evidence="16 17">
    <name type="scientific">Ustilago trichophora</name>
    <dbReference type="NCBI Taxonomy" id="86804"/>
    <lineage>
        <taxon>Eukaryota</taxon>
        <taxon>Fungi</taxon>
        <taxon>Dikarya</taxon>
        <taxon>Basidiomycota</taxon>
        <taxon>Ustilaginomycotina</taxon>
        <taxon>Ustilaginomycetes</taxon>
        <taxon>Ustilaginales</taxon>
        <taxon>Ustilaginaceae</taxon>
        <taxon>Ustilago</taxon>
    </lineage>
</organism>
<dbReference type="GO" id="GO:0000712">
    <property type="term" value="P:resolution of meiotic recombination intermediates"/>
    <property type="evidence" value="ECO:0007669"/>
    <property type="project" value="TreeGrafter"/>
</dbReference>
<evidence type="ECO:0000256" key="2">
    <source>
        <dbReference type="ARBA" id="ARBA00004123"/>
    </source>
</evidence>
<evidence type="ECO:0000256" key="8">
    <source>
        <dbReference type="ARBA" id="ARBA00022801"/>
    </source>
</evidence>
<keyword evidence="17" id="KW-1185">Reference proteome</keyword>
<keyword evidence="4" id="KW-0540">Nuclease</keyword>
<keyword evidence="11" id="KW-0234">DNA repair</keyword>
<feature type="compositionally biased region" description="Basic and acidic residues" evidence="14">
    <location>
        <begin position="71"/>
        <end position="85"/>
    </location>
</feature>
<comment type="similarity">
    <text evidence="3">Belongs to the EME1/MMS4 family.</text>
</comment>
<evidence type="ECO:0000259" key="15">
    <source>
        <dbReference type="SMART" id="SM00891"/>
    </source>
</evidence>
<dbReference type="InterPro" id="IPR006166">
    <property type="entry name" value="ERCC4_domain"/>
</dbReference>
<feature type="domain" description="ERCC4" evidence="15">
    <location>
        <begin position="460"/>
        <end position="770"/>
    </location>
</feature>
<sequence length="830" mass="90859">MVGALWIDSGSDSDSDVAQGVDRHQRRLQDVNAIAGPSRLDLPQQPRGSPRRSANPPPSSSGSVIALSSSQDRDEHAEERLDRHGKAASGHIPAGSTSRRRIAHLLAEPSPDTSLPSFRELLLQHKSRSIATASRDAIASSTRASTSGHASERSRRTDFISSRPTRPTPAPKSNNNNNNNNDNRNAAIPEVIEIASDSIVDPASEAADAPLVLQTSSPIRSQFSARHQLSSSQPLAFSPPRRAAAVQSSIVEHAALDTRGARRAFRAESAPIVILSSSPPPASLPRTSQRSIGNTIGDIPEDDCDLPDLPPSSFPFDDPLPSPPFSPVDAPRAIDTSILLQRRAAELDPKSPLSKRAKGLTRTTSLLDALDKLYDQADIDIDMARPSKTRKMGDSANDASPSKACWPTKAQKAAAAKEAREAKARDRQAAKAIKLRAAAAKKRFLQVNRLRTSKSDTMRELIVDLDRSLFGPGQPLASFRESMTTRFREQGASVHLCDGVVAPPLVRFRRKVEAEWNAERRHWVPLEQEEVRREGMVIVYVDAKEVVEVVGEGGEQGLESWYRDLKRRVEVMNGTDEQQTQVFLICQGLVKFYSRVRANENRAYTARIRQQLAENQPGTSTSTSSTAAAAVAADNAVDATTAPKATRRKTSSINTNDAISNNDVPTQALVERCLLQLKLIHRCYVIHASSVMDGVEWLHQLTTDLSLKPYKSLRDTHLSFAVDTRRHTTSSSCPTIYSMMLQQIPRLTPSIANSICTIYPSLQSLLQAYQSCHSLQDEKSLLATIQITSNNDGTQRSANRSNLGLQLSKRIHAVIRGSIPELLINYPTMD</sequence>
<keyword evidence="8" id="KW-0378">Hydrolase</keyword>
<keyword evidence="10" id="KW-0233">DNA recombination</keyword>
<protein>
    <recommendedName>
        <fullName evidence="15">ERCC4 domain-containing protein</fullName>
    </recommendedName>
</protein>
<dbReference type="Pfam" id="PF02732">
    <property type="entry name" value="ERCC4"/>
    <property type="match status" value="1"/>
</dbReference>
<evidence type="ECO:0000256" key="13">
    <source>
        <dbReference type="ARBA" id="ARBA00023254"/>
    </source>
</evidence>
<evidence type="ECO:0000313" key="16">
    <source>
        <dbReference type="EMBL" id="SPO26271.1"/>
    </source>
</evidence>
<dbReference type="PANTHER" id="PTHR21077:SF5">
    <property type="entry name" value="CROSSOVER JUNCTION ENDONUCLEASE MMS4"/>
    <property type="match status" value="1"/>
</dbReference>
<evidence type="ECO:0000256" key="7">
    <source>
        <dbReference type="ARBA" id="ARBA00022763"/>
    </source>
</evidence>
<dbReference type="Gene3D" id="1.10.150.670">
    <property type="entry name" value="Crossover junction endonuclease EME1, DNA-binding domain"/>
    <property type="match status" value="1"/>
</dbReference>
<evidence type="ECO:0000256" key="4">
    <source>
        <dbReference type="ARBA" id="ARBA00022722"/>
    </source>
</evidence>
<dbReference type="GO" id="GO:0031573">
    <property type="term" value="P:mitotic intra-S DNA damage checkpoint signaling"/>
    <property type="evidence" value="ECO:0007669"/>
    <property type="project" value="TreeGrafter"/>
</dbReference>
<dbReference type="GO" id="GO:0031297">
    <property type="term" value="P:replication fork processing"/>
    <property type="evidence" value="ECO:0007669"/>
    <property type="project" value="TreeGrafter"/>
</dbReference>
<feature type="region of interest" description="Disordered" evidence="14">
    <location>
        <begin position="276"/>
        <end position="312"/>
    </location>
</feature>
<dbReference type="GO" id="GO:0005634">
    <property type="term" value="C:nucleus"/>
    <property type="evidence" value="ECO:0007669"/>
    <property type="project" value="UniProtKB-SubCell"/>
</dbReference>
<keyword evidence="12" id="KW-0539">Nucleus</keyword>
<dbReference type="Gene3D" id="3.40.50.10130">
    <property type="match status" value="1"/>
</dbReference>
<keyword evidence="9" id="KW-0460">Magnesium</keyword>
<keyword evidence="5" id="KW-0479">Metal-binding</keyword>
<feature type="region of interest" description="Disordered" evidence="14">
    <location>
        <begin position="1"/>
        <end position="97"/>
    </location>
</feature>
<evidence type="ECO:0000256" key="5">
    <source>
        <dbReference type="ARBA" id="ARBA00022723"/>
    </source>
</evidence>
<evidence type="ECO:0000256" key="14">
    <source>
        <dbReference type="SAM" id="MobiDB-lite"/>
    </source>
</evidence>
<feature type="compositionally biased region" description="Low complexity" evidence="14">
    <location>
        <begin position="46"/>
        <end position="70"/>
    </location>
</feature>
<dbReference type="GO" id="GO:0006302">
    <property type="term" value="P:double-strand break repair"/>
    <property type="evidence" value="ECO:0007669"/>
    <property type="project" value="TreeGrafter"/>
</dbReference>
<dbReference type="AlphaFoldDB" id="A0A5C3E9L2"/>
<proteinExistence type="inferred from homology"/>
<gene>
    <name evidence="16" type="ORF">UTRI_02547</name>
</gene>
<dbReference type="InterPro" id="IPR033310">
    <property type="entry name" value="Mms4/EME1/EME2"/>
</dbReference>
<evidence type="ECO:0000256" key="3">
    <source>
        <dbReference type="ARBA" id="ARBA00005313"/>
    </source>
</evidence>
<keyword evidence="7" id="KW-0227">DNA damage</keyword>
<dbReference type="GO" id="GO:0003677">
    <property type="term" value="F:DNA binding"/>
    <property type="evidence" value="ECO:0007669"/>
    <property type="project" value="InterPro"/>
</dbReference>
<feature type="compositionally biased region" description="Low complexity" evidence="14">
    <location>
        <begin position="174"/>
        <end position="184"/>
    </location>
</feature>
<dbReference type="OrthoDB" id="343092at2759"/>
<evidence type="ECO:0000313" key="17">
    <source>
        <dbReference type="Proteomes" id="UP000324022"/>
    </source>
</evidence>
<dbReference type="InterPro" id="IPR042530">
    <property type="entry name" value="EME1/EME2_C"/>
</dbReference>
<evidence type="ECO:0000256" key="1">
    <source>
        <dbReference type="ARBA" id="ARBA00001946"/>
    </source>
</evidence>
<dbReference type="SMART" id="SM00891">
    <property type="entry name" value="ERCC4"/>
    <property type="match status" value="1"/>
</dbReference>
<evidence type="ECO:0000256" key="12">
    <source>
        <dbReference type="ARBA" id="ARBA00023242"/>
    </source>
</evidence>
<feature type="region of interest" description="Disordered" evidence="14">
    <location>
        <begin position="640"/>
        <end position="661"/>
    </location>
</feature>
<evidence type="ECO:0000256" key="9">
    <source>
        <dbReference type="ARBA" id="ARBA00022842"/>
    </source>
</evidence>